<evidence type="ECO:0000313" key="2">
    <source>
        <dbReference type="EMBL" id="KNZ63221.1"/>
    </source>
</evidence>
<evidence type="ECO:0000313" key="3">
    <source>
        <dbReference type="Proteomes" id="UP000037035"/>
    </source>
</evidence>
<reference evidence="2 3" key="1">
    <citation type="submission" date="2015-08" db="EMBL/GenBank/DDBJ databases">
        <title>Next Generation Sequencing and Analysis of the Genome of Puccinia sorghi L Schw, the Causal Agent of Maize Common Rust.</title>
        <authorList>
            <person name="Rochi L."/>
            <person name="Burguener G."/>
            <person name="Darino M."/>
            <person name="Turjanski A."/>
            <person name="Kreff E."/>
            <person name="Dieguez M.J."/>
            <person name="Sacco F."/>
        </authorList>
    </citation>
    <scope>NUCLEOTIDE SEQUENCE [LARGE SCALE GENOMIC DNA]</scope>
    <source>
        <strain evidence="2 3">RO10H11247</strain>
    </source>
</reference>
<dbReference type="EMBL" id="LAVV01001899">
    <property type="protein sequence ID" value="KNZ63221.1"/>
    <property type="molecule type" value="Genomic_DNA"/>
</dbReference>
<name>A0A0L6VR96_9BASI</name>
<feature type="compositionally biased region" description="Polar residues" evidence="1">
    <location>
        <begin position="24"/>
        <end position="34"/>
    </location>
</feature>
<proteinExistence type="predicted"/>
<keyword evidence="3" id="KW-1185">Reference proteome</keyword>
<dbReference type="Proteomes" id="UP000037035">
    <property type="component" value="Unassembled WGS sequence"/>
</dbReference>
<sequence length="320" mass="33965">MKEGRVEIPTRRTLNPLSKPPAGQLQSVTQSHQAQDVARPDDTERLNTNVSGNGEMNLQAPRPRELAQILIPCTQSITSKQQIQTNSTGSQELLTSLNPHRTHISPLESDHAPTTKATSTEPIAPSKQTCHHFNPASCPLCSTNPSVTCTAPPTATSSLPITLPSPSHKLFICPASTNGASISLPSLPTSLSGQAPEGVPANVTEEAFNALPIPTPSPITSPCLASPSSFHPAPSLPLEIISEEAAGVTTVDVTFHTDYIFTSLPQGPQTHLGGHSDPEVTFDVNFGFQLMLIVSAKSNMKRPTSKCQSRFLQLLGDPGN</sequence>
<feature type="region of interest" description="Disordered" evidence="1">
    <location>
        <begin position="101"/>
        <end position="128"/>
    </location>
</feature>
<accession>A0A0L6VR96</accession>
<feature type="compositionally biased region" description="Polar residues" evidence="1">
    <location>
        <begin position="46"/>
        <end position="56"/>
    </location>
</feature>
<comment type="caution">
    <text evidence="2">The sequence shown here is derived from an EMBL/GenBank/DDBJ whole genome shotgun (WGS) entry which is preliminary data.</text>
</comment>
<dbReference type="AlphaFoldDB" id="A0A0L6VR96"/>
<dbReference type="VEuPathDB" id="FungiDB:VP01_1170g2"/>
<protein>
    <submittedName>
        <fullName evidence="2">Uncharacterized protein</fullName>
    </submittedName>
</protein>
<gene>
    <name evidence="2" type="ORF">VP01_1170g2</name>
</gene>
<feature type="compositionally biased region" description="Basic and acidic residues" evidence="1">
    <location>
        <begin position="1"/>
        <end position="10"/>
    </location>
</feature>
<organism evidence="2 3">
    <name type="scientific">Puccinia sorghi</name>
    <dbReference type="NCBI Taxonomy" id="27349"/>
    <lineage>
        <taxon>Eukaryota</taxon>
        <taxon>Fungi</taxon>
        <taxon>Dikarya</taxon>
        <taxon>Basidiomycota</taxon>
        <taxon>Pucciniomycotina</taxon>
        <taxon>Pucciniomycetes</taxon>
        <taxon>Pucciniales</taxon>
        <taxon>Pucciniaceae</taxon>
        <taxon>Puccinia</taxon>
    </lineage>
</organism>
<feature type="region of interest" description="Disordered" evidence="1">
    <location>
        <begin position="1"/>
        <end position="61"/>
    </location>
</feature>
<evidence type="ECO:0000256" key="1">
    <source>
        <dbReference type="SAM" id="MobiDB-lite"/>
    </source>
</evidence>